<dbReference type="InterPro" id="IPR000843">
    <property type="entry name" value="HTH_LacI"/>
</dbReference>
<evidence type="ECO:0000259" key="5">
    <source>
        <dbReference type="PROSITE" id="PS50932"/>
    </source>
</evidence>
<dbReference type="InterPro" id="IPR028082">
    <property type="entry name" value="Peripla_BP_I"/>
</dbReference>
<keyword evidence="4" id="KW-0804">Transcription</keyword>
<evidence type="ECO:0000256" key="2">
    <source>
        <dbReference type="ARBA" id="ARBA00023015"/>
    </source>
</evidence>
<gene>
    <name evidence="6" type="ORF">PQU95_13125</name>
</gene>
<reference evidence="6 7" key="1">
    <citation type="submission" date="2023-01" db="EMBL/GenBank/DDBJ databases">
        <title>Novel species of the genus Vogesella isolated from rivers.</title>
        <authorList>
            <person name="Lu H."/>
        </authorList>
    </citation>
    <scope>NUCLEOTIDE SEQUENCE [LARGE SCALE GENOMIC DNA]</scope>
    <source>
        <strain evidence="6 7">DC21W</strain>
    </source>
</reference>
<dbReference type="RefSeq" id="WP_272752424.1">
    <property type="nucleotide sequence ID" value="NZ_JAQQLF010000016.1"/>
</dbReference>
<evidence type="ECO:0000313" key="6">
    <source>
        <dbReference type="EMBL" id="MDC7718155.1"/>
    </source>
</evidence>
<dbReference type="PROSITE" id="PS00356">
    <property type="entry name" value="HTH_LACI_1"/>
    <property type="match status" value="1"/>
</dbReference>
<keyword evidence="1" id="KW-0678">Repressor</keyword>
<dbReference type="Pfam" id="PF00356">
    <property type="entry name" value="LacI"/>
    <property type="match status" value="1"/>
</dbReference>
<dbReference type="SUPFAM" id="SSF47413">
    <property type="entry name" value="lambda repressor-like DNA-binding domains"/>
    <property type="match status" value="1"/>
</dbReference>
<keyword evidence="2" id="KW-0805">Transcription regulation</keyword>
<sequence>MTFQRLTIDDVARIAGVSRTTASMVLNGHAERYRIAQATVQRVEQVARELHFSPSHSARSLRNRRSQAIGLVIPDLTNASHAALAQALENLCRARDLQLLMVTSDEDPERESAGMTQLVARQVDGMLVVPCSSDARHYQKWTRRLPLVFVDRRLDDSGIPSVVTDATDSVVQLLAPRLAAGISELVYFGGQAALSPSRDRLAGYRQALAGAGLAEQPGWVCERDFLRESGYAMMRDWHAANGRYPQALFTASITLLEGVLAYLRQHGLHDAPRSMMTFDHHALLDCLPLAIDAVQQDSEGLAVASLAKVLALLEGQPLAATDTRIAATLLRSPHGG</sequence>
<evidence type="ECO:0000256" key="1">
    <source>
        <dbReference type="ARBA" id="ARBA00022491"/>
    </source>
</evidence>
<dbReference type="GO" id="GO:0003677">
    <property type="term" value="F:DNA binding"/>
    <property type="evidence" value="ECO:0007669"/>
    <property type="project" value="UniProtKB-KW"/>
</dbReference>
<evidence type="ECO:0000256" key="4">
    <source>
        <dbReference type="ARBA" id="ARBA00023163"/>
    </source>
</evidence>
<evidence type="ECO:0000256" key="3">
    <source>
        <dbReference type="ARBA" id="ARBA00023125"/>
    </source>
</evidence>
<organism evidence="6 7">
    <name type="scientific">Vogesella aquatica</name>
    <dbReference type="NCBI Taxonomy" id="2984206"/>
    <lineage>
        <taxon>Bacteria</taxon>
        <taxon>Pseudomonadati</taxon>
        <taxon>Pseudomonadota</taxon>
        <taxon>Betaproteobacteria</taxon>
        <taxon>Neisseriales</taxon>
        <taxon>Chromobacteriaceae</taxon>
        <taxon>Vogesella</taxon>
    </lineage>
</organism>
<dbReference type="InterPro" id="IPR001761">
    <property type="entry name" value="Peripla_BP/Lac1_sug-bd_dom"/>
</dbReference>
<dbReference type="Proteomes" id="UP001219956">
    <property type="component" value="Unassembled WGS sequence"/>
</dbReference>
<proteinExistence type="predicted"/>
<name>A0ABT5IZZ7_9NEIS</name>
<evidence type="ECO:0000313" key="7">
    <source>
        <dbReference type="Proteomes" id="UP001219956"/>
    </source>
</evidence>
<dbReference type="SMART" id="SM00354">
    <property type="entry name" value="HTH_LACI"/>
    <property type="match status" value="1"/>
</dbReference>
<keyword evidence="3 6" id="KW-0238">DNA-binding</keyword>
<dbReference type="Gene3D" id="3.40.50.2300">
    <property type="match status" value="2"/>
</dbReference>
<dbReference type="Gene3D" id="1.10.260.40">
    <property type="entry name" value="lambda repressor-like DNA-binding domains"/>
    <property type="match status" value="1"/>
</dbReference>
<accession>A0ABT5IZZ7</accession>
<comment type="caution">
    <text evidence="6">The sequence shown here is derived from an EMBL/GenBank/DDBJ whole genome shotgun (WGS) entry which is preliminary data.</text>
</comment>
<dbReference type="PROSITE" id="PS50932">
    <property type="entry name" value="HTH_LACI_2"/>
    <property type="match status" value="1"/>
</dbReference>
<dbReference type="PANTHER" id="PTHR30146">
    <property type="entry name" value="LACI-RELATED TRANSCRIPTIONAL REPRESSOR"/>
    <property type="match status" value="1"/>
</dbReference>
<keyword evidence="7" id="KW-1185">Reference proteome</keyword>
<dbReference type="InterPro" id="IPR010982">
    <property type="entry name" value="Lambda_DNA-bd_dom_sf"/>
</dbReference>
<dbReference type="Pfam" id="PF00532">
    <property type="entry name" value="Peripla_BP_1"/>
    <property type="match status" value="1"/>
</dbReference>
<dbReference type="CDD" id="cd01392">
    <property type="entry name" value="HTH_LacI"/>
    <property type="match status" value="1"/>
</dbReference>
<dbReference type="SUPFAM" id="SSF53822">
    <property type="entry name" value="Periplasmic binding protein-like I"/>
    <property type="match status" value="1"/>
</dbReference>
<dbReference type="PANTHER" id="PTHR30146:SF45">
    <property type="entry name" value="CATABOLITE REPRESSOR_ACTIVATOR"/>
    <property type="match status" value="1"/>
</dbReference>
<dbReference type="EMBL" id="JAQQLF010000016">
    <property type="protein sequence ID" value="MDC7718155.1"/>
    <property type="molecule type" value="Genomic_DNA"/>
</dbReference>
<dbReference type="CDD" id="cd06274">
    <property type="entry name" value="PBP1_FruR"/>
    <property type="match status" value="1"/>
</dbReference>
<protein>
    <submittedName>
        <fullName evidence="6">LacI family DNA-binding transcriptional regulator</fullName>
    </submittedName>
</protein>
<feature type="domain" description="HTH lacI-type" evidence="5">
    <location>
        <begin position="6"/>
        <end position="63"/>
    </location>
</feature>